<evidence type="ECO:0000313" key="4">
    <source>
        <dbReference type="Proteomes" id="UP001239445"/>
    </source>
</evidence>
<sequence length="711" mass="81577">MRLINTWSLKLEQFFGDYIPAYAILSHTWGADEVSLQEWLVDHSTIAAKQGCIKIIRACELARSHGHIYLWVDTNCIDKTSSAELSEAINSMFRWYRSADVCYAYLADLPDLSFPHSRWFSRGWTLQELLAPGRIEFYDGDWTYRGNRDTLAEQISQATGISTSFLSFKYTGERYLTNEKGQFVVHEILNARPLDSASIATRMSWLANRRTTRVEDMAYCMLGIFDINMPLLYGEGIRAFQRLQEEILKNSDDHSIFCWTWDWRVPRAGLLAHSASDFRNAASYRPSTDKKMGEKPSPFAMTNSGLHIHLPILNCWKSFLAIMDANELPPTVPTLSFNRYYNRERPWQVGIHIAGDKETSRMSRQRFPFVPVPLAKVPLPEKRQELFISQRHDDPARTLERNRLFASLAGPTTGDIPEPTNMENAAPGISGYGSFALLTLEPRQEVYSIQTYPPRRFSPDQSYIKVIDGGYDTSWGFQDFPESFWAFERPSRGSNAKPSVGFRRHRKRDDGTDTSQWVACEAVLVLFSGLGGKQVLLLLGMSMGHIIRPPWQFSKTYNRWILPSDIGSSVALHIRYAFDDSEQSTAQEVNEATFPTDLSEFVMPIVDEWLEDSENQLNERTEVLRNDQLKRMGSELNERIRWDIVKEIEMVMAGADQEAEVPSREDLQVFTSDTSTIEDAVALNHVHVVLQGDLWSKMLYTWRSKWQENTP</sequence>
<proteinExistence type="predicted"/>
<reference evidence="3" key="1">
    <citation type="submission" date="2023-06" db="EMBL/GenBank/DDBJ databases">
        <title>Genome-scale phylogeny and comparative genomics of the fungal order Sordariales.</title>
        <authorList>
            <consortium name="Lawrence Berkeley National Laboratory"/>
            <person name="Hensen N."/>
            <person name="Bonometti L."/>
            <person name="Westerberg I."/>
            <person name="Brannstrom I.O."/>
            <person name="Guillou S."/>
            <person name="Cros-Aarteil S."/>
            <person name="Calhoun S."/>
            <person name="Haridas S."/>
            <person name="Kuo A."/>
            <person name="Mondo S."/>
            <person name="Pangilinan J."/>
            <person name="Riley R."/>
            <person name="Labutti K."/>
            <person name="Andreopoulos B."/>
            <person name="Lipzen A."/>
            <person name="Chen C."/>
            <person name="Yanf M."/>
            <person name="Daum C."/>
            <person name="Ng V."/>
            <person name="Clum A."/>
            <person name="Steindorff A."/>
            <person name="Ohm R."/>
            <person name="Martin F."/>
            <person name="Silar P."/>
            <person name="Natvig D."/>
            <person name="Lalanne C."/>
            <person name="Gautier V."/>
            <person name="Ament-Velasquez S.L."/>
            <person name="Kruys A."/>
            <person name="Hutchinson M.I."/>
            <person name="Powell A.J."/>
            <person name="Barry K."/>
            <person name="Miller A.N."/>
            <person name="Grigoriev I.V."/>
            <person name="Debuchy R."/>
            <person name="Gladieux P."/>
            <person name="Thoren M.H."/>
            <person name="Johannesson H."/>
        </authorList>
    </citation>
    <scope>NUCLEOTIDE SEQUENCE</scope>
    <source>
        <strain evidence="3">PSN4</strain>
    </source>
</reference>
<protein>
    <submittedName>
        <fullName evidence="3">Heterokaryon incompatibility protein-domain-containing protein</fullName>
    </submittedName>
</protein>
<dbReference type="Pfam" id="PF06985">
    <property type="entry name" value="HET"/>
    <property type="match status" value="1"/>
</dbReference>
<feature type="domain" description="DUF8212" evidence="2">
    <location>
        <begin position="238"/>
        <end position="299"/>
    </location>
</feature>
<organism evidence="3 4">
    <name type="scientific">Echria macrotheca</name>
    <dbReference type="NCBI Taxonomy" id="438768"/>
    <lineage>
        <taxon>Eukaryota</taxon>
        <taxon>Fungi</taxon>
        <taxon>Dikarya</taxon>
        <taxon>Ascomycota</taxon>
        <taxon>Pezizomycotina</taxon>
        <taxon>Sordariomycetes</taxon>
        <taxon>Sordariomycetidae</taxon>
        <taxon>Sordariales</taxon>
        <taxon>Schizotheciaceae</taxon>
        <taxon>Echria</taxon>
    </lineage>
</organism>
<dbReference type="AlphaFoldDB" id="A0AAJ0FA81"/>
<feature type="domain" description="Heterokaryon incompatibility" evidence="1">
    <location>
        <begin position="22"/>
        <end position="108"/>
    </location>
</feature>
<keyword evidence="4" id="KW-1185">Reference proteome</keyword>
<dbReference type="Pfam" id="PF26640">
    <property type="entry name" value="DUF8212"/>
    <property type="match status" value="1"/>
</dbReference>
<dbReference type="EMBL" id="MU839828">
    <property type="protein sequence ID" value="KAK1759837.1"/>
    <property type="molecule type" value="Genomic_DNA"/>
</dbReference>
<accession>A0AAJ0FA81</accession>
<evidence type="ECO:0000259" key="2">
    <source>
        <dbReference type="Pfam" id="PF26640"/>
    </source>
</evidence>
<name>A0AAJ0FA81_9PEZI</name>
<comment type="caution">
    <text evidence="3">The sequence shown here is derived from an EMBL/GenBank/DDBJ whole genome shotgun (WGS) entry which is preliminary data.</text>
</comment>
<evidence type="ECO:0000259" key="1">
    <source>
        <dbReference type="Pfam" id="PF06985"/>
    </source>
</evidence>
<dbReference type="PANTHER" id="PTHR10622">
    <property type="entry name" value="HET DOMAIN-CONTAINING PROTEIN"/>
    <property type="match status" value="1"/>
</dbReference>
<dbReference type="InterPro" id="IPR010730">
    <property type="entry name" value="HET"/>
</dbReference>
<dbReference type="InterPro" id="IPR058525">
    <property type="entry name" value="DUF8212"/>
</dbReference>
<gene>
    <name evidence="3" type="ORF">QBC47DRAFT_373160</name>
</gene>
<dbReference type="Proteomes" id="UP001239445">
    <property type="component" value="Unassembled WGS sequence"/>
</dbReference>
<evidence type="ECO:0000313" key="3">
    <source>
        <dbReference type="EMBL" id="KAK1759837.1"/>
    </source>
</evidence>
<dbReference type="PANTHER" id="PTHR10622:SF10">
    <property type="entry name" value="HET DOMAIN-CONTAINING PROTEIN"/>
    <property type="match status" value="1"/>
</dbReference>